<dbReference type="RefSeq" id="WP_229710208.1">
    <property type="nucleotide sequence ID" value="NZ_BMLK01000009.1"/>
</dbReference>
<sequence>MTNEAQDIGAAEERRAGSPQSVTRVIRLLEALCASNEPVSLADLSRRLGTPKSSLAALLRGLADEDLVVASDGAWRLGPGAFGLGSALTEARRRLQSSDLIREGMRRLCERTGETVLLAVGDHEGDMVTYVDLVESRNVVRYSVTIGDRRPFYASAGGRALLATCSPEAVSAYLKRVAPARLAKTTEIDPDALTQAIEQSRIDGFAQTVDQAADGVTGTASVIRDAAGGVVGALVVAAPTERAQGRLDELARQTLEEAAAISRSLGFR</sequence>
<keyword evidence="2" id="KW-0238">DNA-binding</keyword>
<dbReference type="PROSITE" id="PS51077">
    <property type="entry name" value="HTH_ICLR"/>
    <property type="match status" value="1"/>
</dbReference>
<dbReference type="Gene3D" id="3.30.450.40">
    <property type="match status" value="1"/>
</dbReference>
<keyword evidence="3" id="KW-0804">Transcription</keyword>
<dbReference type="SMART" id="SM00346">
    <property type="entry name" value="HTH_ICLR"/>
    <property type="match status" value="1"/>
</dbReference>
<evidence type="ECO:0000256" key="1">
    <source>
        <dbReference type="ARBA" id="ARBA00023015"/>
    </source>
</evidence>
<dbReference type="EMBL" id="BMLK01000009">
    <property type="protein sequence ID" value="GGN50853.1"/>
    <property type="molecule type" value="Genomic_DNA"/>
</dbReference>
<dbReference type="InterPro" id="IPR050707">
    <property type="entry name" value="HTH_MetabolicPath_Reg"/>
</dbReference>
<dbReference type="PANTHER" id="PTHR30136">
    <property type="entry name" value="HELIX-TURN-HELIX TRANSCRIPTIONAL REGULATOR, ICLR FAMILY"/>
    <property type="match status" value="1"/>
</dbReference>
<protein>
    <submittedName>
        <fullName evidence="6">IclR family transcriptional regulator</fullName>
    </submittedName>
</protein>
<dbReference type="InterPro" id="IPR036388">
    <property type="entry name" value="WH-like_DNA-bd_sf"/>
</dbReference>
<organism evidence="6 7">
    <name type="scientific">Novosphingobium indicum</name>
    <dbReference type="NCBI Taxonomy" id="462949"/>
    <lineage>
        <taxon>Bacteria</taxon>
        <taxon>Pseudomonadati</taxon>
        <taxon>Pseudomonadota</taxon>
        <taxon>Alphaproteobacteria</taxon>
        <taxon>Sphingomonadales</taxon>
        <taxon>Sphingomonadaceae</taxon>
        <taxon>Novosphingobium</taxon>
    </lineage>
</organism>
<evidence type="ECO:0000313" key="6">
    <source>
        <dbReference type="EMBL" id="GGN50853.1"/>
    </source>
</evidence>
<dbReference type="SUPFAM" id="SSF55781">
    <property type="entry name" value="GAF domain-like"/>
    <property type="match status" value="1"/>
</dbReference>
<evidence type="ECO:0000259" key="4">
    <source>
        <dbReference type="PROSITE" id="PS51077"/>
    </source>
</evidence>
<dbReference type="InterPro" id="IPR005471">
    <property type="entry name" value="Tscrpt_reg_IclR_N"/>
</dbReference>
<reference evidence="7" key="1">
    <citation type="journal article" date="2019" name="Int. J. Syst. Evol. Microbiol.">
        <title>The Global Catalogue of Microorganisms (GCM) 10K type strain sequencing project: providing services to taxonomists for standard genome sequencing and annotation.</title>
        <authorList>
            <consortium name="The Broad Institute Genomics Platform"/>
            <consortium name="The Broad Institute Genome Sequencing Center for Infectious Disease"/>
            <person name="Wu L."/>
            <person name="Ma J."/>
        </authorList>
    </citation>
    <scope>NUCLEOTIDE SEQUENCE [LARGE SCALE GENOMIC DNA]</scope>
    <source>
        <strain evidence="7">CGMCC 1.6784</strain>
    </source>
</reference>
<feature type="domain" description="IclR-ED" evidence="5">
    <location>
        <begin position="80"/>
        <end position="267"/>
    </location>
</feature>
<dbReference type="SUPFAM" id="SSF46785">
    <property type="entry name" value="Winged helix' DNA-binding domain"/>
    <property type="match status" value="1"/>
</dbReference>
<dbReference type="Proteomes" id="UP000605099">
    <property type="component" value="Unassembled WGS sequence"/>
</dbReference>
<dbReference type="InterPro" id="IPR036390">
    <property type="entry name" value="WH_DNA-bd_sf"/>
</dbReference>
<accession>A0ABQ2JNK0</accession>
<dbReference type="InterPro" id="IPR014757">
    <property type="entry name" value="Tscrpt_reg_IclR_C"/>
</dbReference>
<keyword evidence="1" id="KW-0805">Transcription regulation</keyword>
<dbReference type="Pfam" id="PF01614">
    <property type="entry name" value="IclR_C"/>
    <property type="match status" value="1"/>
</dbReference>
<evidence type="ECO:0000256" key="3">
    <source>
        <dbReference type="ARBA" id="ARBA00023163"/>
    </source>
</evidence>
<dbReference type="PANTHER" id="PTHR30136:SF35">
    <property type="entry name" value="HTH-TYPE TRANSCRIPTIONAL REGULATOR RV1719"/>
    <property type="match status" value="1"/>
</dbReference>
<dbReference type="InterPro" id="IPR029016">
    <property type="entry name" value="GAF-like_dom_sf"/>
</dbReference>
<dbReference type="PROSITE" id="PS51078">
    <property type="entry name" value="ICLR_ED"/>
    <property type="match status" value="1"/>
</dbReference>
<feature type="domain" description="HTH iclR-type" evidence="4">
    <location>
        <begin position="19"/>
        <end position="79"/>
    </location>
</feature>
<dbReference type="Gene3D" id="1.10.10.10">
    <property type="entry name" value="Winged helix-like DNA-binding domain superfamily/Winged helix DNA-binding domain"/>
    <property type="match status" value="1"/>
</dbReference>
<dbReference type="Pfam" id="PF09339">
    <property type="entry name" value="HTH_IclR"/>
    <property type="match status" value="1"/>
</dbReference>
<evidence type="ECO:0000313" key="7">
    <source>
        <dbReference type="Proteomes" id="UP000605099"/>
    </source>
</evidence>
<comment type="caution">
    <text evidence="6">The sequence shown here is derived from an EMBL/GenBank/DDBJ whole genome shotgun (WGS) entry which is preliminary data.</text>
</comment>
<evidence type="ECO:0000259" key="5">
    <source>
        <dbReference type="PROSITE" id="PS51078"/>
    </source>
</evidence>
<evidence type="ECO:0000256" key="2">
    <source>
        <dbReference type="ARBA" id="ARBA00023125"/>
    </source>
</evidence>
<keyword evidence="7" id="KW-1185">Reference proteome</keyword>
<gene>
    <name evidence="6" type="ORF">GCM10011349_22870</name>
</gene>
<name>A0ABQ2JNK0_9SPHN</name>
<proteinExistence type="predicted"/>